<dbReference type="GO" id="GO:0007029">
    <property type="term" value="P:endoplasmic reticulum organization"/>
    <property type="evidence" value="ECO:0007669"/>
    <property type="project" value="InterPro"/>
</dbReference>
<feature type="transmembrane region" description="Helical" evidence="7">
    <location>
        <begin position="12"/>
        <end position="33"/>
    </location>
</feature>
<dbReference type="AlphaFoldDB" id="A0AA38LQ34"/>
<evidence type="ECO:0000313" key="9">
    <source>
        <dbReference type="Proteomes" id="UP000824469"/>
    </source>
</evidence>
<evidence type="ECO:0000256" key="1">
    <source>
        <dbReference type="ARBA" id="ARBA00004477"/>
    </source>
</evidence>
<dbReference type="GO" id="GO:0005789">
    <property type="term" value="C:endoplasmic reticulum membrane"/>
    <property type="evidence" value="ECO:0007669"/>
    <property type="project" value="UniProtKB-SubCell"/>
</dbReference>
<evidence type="ECO:0000256" key="3">
    <source>
        <dbReference type="ARBA" id="ARBA00022692"/>
    </source>
</evidence>
<reference evidence="8 9" key="1">
    <citation type="journal article" date="2021" name="Nat. Plants">
        <title>The Taxus genome provides insights into paclitaxel biosynthesis.</title>
        <authorList>
            <person name="Xiong X."/>
            <person name="Gou J."/>
            <person name="Liao Q."/>
            <person name="Li Y."/>
            <person name="Zhou Q."/>
            <person name="Bi G."/>
            <person name="Li C."/>
            <person name="Du R."/>
            <person name="Wang X."/>
            <person name="Sun T."/>
            <person name="Guo L."/>
            <person name="Liang H."/>
            <person name="Lu P."/>
            <person name="Wu Y."/>
            <person name="Zhang Z."/>
            <person name="Ro D.K."/>
            <person name="Shang Y."/>
            <person name="Huang S."/>
            <person name="Yan J."/>
        </authorList>
    </citation>
    <scope>NUCLEOTIDE SEQUENCE [LARGE SCALE GENOMIC DNA]</scope>
    <source>
        <strain evidence="8">Ta-2019</strain>
    </source>
</reference>
<dbReference type="OMA" id="ETWRIFI"/>
<keyword evidence="5 7" id="KW-1133">Transmembrane helix</keyword>
<evidence type="ECO:0000256" key="5">
    <source>
        <dbReference type="ARBA" id="ARBA00022989"/>
    </source>
</evidence>
<dbReference type="PANTHER" id="PTHR20955:SF1">
    <property type="entry name" value="PROTEIN JAGUNAL HOMOLOG 1"/>
    <property type="match status" value="1"/>
</dbReference>
<dbReference type="EMBL" id="JAHRHJ020000001">
    <property type="protein sequence ID" value="KAH9331729.1"/>
    <property type="molecule type" value="Genomic_DNA"/>
</dbReference>
<keyword evidence="6 7" id="KW-0472">Membrane</keyword>
<name>A0AA38LQ34_TAXCH</name>
<evidence type="ECO:0000256" key="7">
    <source>
        <dbReference type="SAM" id="Phobius"/>
    </source>
</evidence>
<dbReference type="GO" id="GO:0016192">
    <property type="term" value="P:vesicle-mediated transport"/>
    <property type="evidence" value="ECO:0007669"/>
    <property type="project" value="TreeGrafter"/>
</dbReference>
<sequence>YQKVALRKAQLYRLFIAQIACQALGILWVALVMLKGRQVSKIVLLSITSGIIAITSGEIGRRRTNSMLLMLYISTSSFATVLSVICGSLGRLLGEFSRDSNQNQDKDSLLVLFNALETWRIFI</sequence>
<feature type="non-terminal residue" evidence="8">
    <location>
        <position position="123"/>
    </location>
</feature>
<comment type="subcellular location">
    <subcellularLocation>
        <location evidence="1">Endoplasmic reticulum membrane</location>
        <topology evidence="1">Multi-pass membrane protein</topology>
    </subcellularLocation>
</comment>
<accession>A0AA38LQ34</accession>
<keyword evidence="9" id="KW-1185">Reference proteome</keyword>
<evidence type="ECO:0000313" key="8">
    <source>
        <dbReference type="EMBL" id="KAH9331729.1"/>
    </source>
</evidence>
<evidence type="ECO:0000256" key="4">
    <source>
        <dbReference type="ARBA" id="ARBA00022824"/>
    </source>
</evidence>
<feature type="transmembrane region" description="Helical" evidence="7">
    <location>
        <begin position="69"/>
        <end position="90"/>
    </location>
</feature>
<keyword evidence="3 7" id="KW-0812">Transmembrane</keyword>
<protein>
    <submittedName>
        <fullName evidence="8">Uncharacterized protein</fullName>
    </submittedName>
</protein>
<dbReference type="PANTHER" id="PTHR20955">
    <property type="entry name" value="PROTEIN JAGUNAL HOMOLOG 1"/>
    <property type="match status" value="1"/>
</dbReference>
<comment type="caution">
    <text evidence="8">The sequence shown here is derived from an EMBL/GenBank/DDBJ whole genome shotgun (WGS) entry which is preliminary data.</text>
</comment>
<proteinExistence type="inferred from homology"/>
<feature type="non-terminal residue" evidence="8">
    <location>
        <position position="1"/>
    </location>
</feature>
<organism evidence="8 9">
    <name type="scientific">Taxus chinensis</name>
    <name type="common">Chinese yew</name>
    <name type="synonym">Taxus wallichiana var. chinensis</name>
    <dbReference type="NCBI Taxonomy" id="29808"/>
    <lineage>
        <taxon>Eukaryota</taxon>
        <taxon>Viridiplantae</taxon>
        <taxon>Streptophyta</taxon>
        <taxon>Embryophyta</taxon>
        <taxon>Tracheophyta</taxon>
        <taxon>Spermatophyta</taxon>
        <taxon>Pinopsida</taxon>
        <taxon>Pinidae</taxon>
        <taxon>Conifers II</taxon>
        <taxon>Cupressales</taxon>
        <taxon>Taxaceae</taxon>
        <taxon>Taxus</taxon>
    </lineage>
</organism>
<keyword evidence="4" id="KW-0256">Endoplasmic reticulum</keyword>
<feature type="transmembrane region" description="Helical" evidence="7">
    <location>
        <begin position="39"/>
        <end position="57"/>
    </location>
</feature>
<comment type="similarity">
    <text evidence="2">Belongs to the jagunal family.</text>
</comment>
<evidence type="ECO:0000256" key="6">
    <source>
        <dbReference type="ARBA" id="ARBA00023136"/>
    </source>
</evidence>
<gene>
    <name evidence="8" type="ORF">KI387_003837</name>
</gene>
<dbReference type="InterPro" id="IPR009787">
    <property type="entry name" value="Jagunal"/>
</dbReference>
<evidence type="ECO:0000256" key="2">
    <source>
        <dbReference type="ARBA" id="ARBA00008462"/>
    </source>
</evidence>
<dbReference type="Proteomes" id="UP000824469">
    <property type="component" value="Unassembled WGS sequence"/>
</dbReference>